<evidence type="ECO:0000313" key="2">
    <source>
        <dbReference type="EMBL" id="KYN33656.1"/>
    </source>
</evidence>
<evidence type="ECO:0000313" key="3">
    <source>
        <dbReference type="Proteomes" id="UP000078541"/>
    </source>
</evidence>
<feature type="non-terminal residue" evidence="2">
    <location>
        <position position="1"/>
    </location>
</feature>
<reference evidence="2 3" key="1">
    <citation type="submission" date="2016-03" db="EMBL/GenBank/DDBJ databases">
        <title>Trachymyrmex septentrionalis WGS genome.</title>
        <authorList>
            <person name="Nygaard S."/>
            <person name="Hu H."/>
            <person name="Boomsma J."/>
            <person name="Zhang G."/>
        </authorList>
    </citation>
    <scope>NUCLEOTIDE SEQUENCE [LARGE SCALE GENOMIC DNA]</scope>
    <source>
        <strain evidence="2">Tsep2-gDNA-1</strain>
        <tissue evidence="2">Whole body</tissue>
    </source>
</reference>
<keyword evidence="3" id="KW-1185">Reference proteome</keyword>
<sequence length="84" mass="8935">RVQALDRKGAVGKYRRISGSASLRPKAPNERSNGGRSGNLCSAKRTHESDVLLKGPNWISAPRGPTLTPAAPVRPYALTFGHGT</sequence>
<dbReference type="EMBL" id="KQ981903">
    <property type="protein sequence ID" value="KYN33656.1"/>
    <property type="molecule type" value="Genomic_DNA"/>
</dbReference>
<proteinExistence type="predicted"/>
<protein>
    <submittedName>
        <fullName evidence="2">Uncharacterized protein</fullName>
    </submittedName>
</protein>
<evidence type="ECO:0000256" key="1">
    <source>
        <dbReference type="SAM" id="MobiDB-lite"/>
    </source>
</evidence>
<name>A0A151JTC4_9HYME</name>
<accession>A0A151JTC4</accession>
<organism evidence="2 3">
    <name type="scientific">Trachymyrmex septentrionalis</name>
    <dbReference type="NCBI Taxonomy" id="34720"/>
    <lineage>
        <taxon>Eukaryota</taxon>
        <taxon>Metazoa</taxon>
        <taxon>Ecdysozoa</taxon>
        <taxon>Arthropoda</taxon>
        <taxon>Hexapoda</taxon>
        <taxon>Insecta</taxon>
        <taxon>Pterygota</taxon>
        <taxon>Neoptera</taxon>
        <taxon>Endopterygota</taxon>
        <taxon>Hymenoptera</taxon>
        <taxon>Apocrita</taxon>
        <taxon>Aculeata</taxon>
        <taxon>Formicoidea</taxon>
        <taxon>Formicidae</taxon>
        <taxon>Myrmicinae</taxon>
        <taxon>Trachymyrmex</taxon>
    </lineage>
</organism>
<dbReference type="AlphaFoldDB" id="A0A151JTC4"/>
<gene>
    <name evidence="2" type="ORF">ALC56_12028</name>
</gene>
<feature type="region of interest" description="Disordered" evidence="1">
    <location>
        <begin position="1"/>
        <end position="47"/>
    </location>
</feature>
<dbReference type="Proteomes" id="UP000078541">
    <property type="component" value="Unassembled WGS sequence"/>
</dbReference>